<dbReference type="EMBL" id="UZAF01019106">
    <property type="protein sequence ID" value="VDO57692.1"/>
    <property type="molecule type" value="Genomic_DNA"/>
</dbReference>
<proteinExistence type="predicted"/>
<dbReference type="InterPro" id="IPR011001">
    <property type="entry name" value="Saposin-like"/>
</dbReference>
<feature type="signal peptide" evidence="2">
    <location>
        <begin position="1"/>
        <end position="17"/>
    </location>
</feature>
<keyword evidence="1" id="KW-1015">Disulfide bond</keyword>
<organism evidence="4 5">
    <name type="scientific">Haemonchus placei</name>
    <name type="common">Barber's pole worm</name>
    <dbReference type="NCBI Taxonomy" id="6290"/>
    <lineage>
        <taxon>Eukaryota</taxon>
        <taxon>Metazoa</taxon>
        <taxon>Ecdysozoa</taxon>
        <taxon>Nematoda</taxon>
        <taxon>Chromadorea</taxon>
        <taxon>Rhabditida</taxon>
        <taxon>Rhabditina</taxon>
        <taxon>Rhabditomorpha</taxon>
        <taxon>Strongyloidea</taxon>
        <taxon>Trichostrongylidae</taxon>
        <taxon>Haemonchus</taxon>
    </lineage>
</organism>
<dbReference type="AlphaFoldDB" id="A0A3P8A9K6"/>
<sequence length="300" mass="33039">MNIFFQAFLIACKHFFSFLPDGDKQCEEIANKVIKPIKEALEQGVTSEDVWSGMCCATLLTPSSNEKGCGLPAISVNSFWKHQQAFYENAECMAWRGEMAIKIMKRSSKTLSDKNHDAMWCNDNGGVDVLFEPPGSICIASSAADVILPRSPLCKYLNALPLWSCTTSDRLPTDIPMLRLLVASTLLCAFAIALPSDITRDIVSHDSEEIGPLESLPPLSADTVFCAACRGAVKFIASILDQGTLKIEEAFVNQCVKFLDFMPFPTVQCRFIAKLKLGPIKKSLEAGDTPEMVCKKMYIC</sequence>
<protein>
    <recommendedName>
        <fullName evidence="3">Saposin B-type domain-containing protein</fullName>
    </recommendedName>
</protein>
<accession>A0A3P8A9K6</accession>
<dbReference type="SUPFAM" id="SSF47862">
    <property type="entry name" value="Saposin"/>
    <property type="match status" value="1"/>
</dbReference>
<dbReference type="SMART" id="SM00741">
    <property type="entry name" value="SapB"/>
    <property type="match status" value="1"/>
</dbReference>
<evidence type="ECO:0000313" key="4">
    <source>
        <dbReference type="EMBL" id="VDO57692.1"/>
    </source>
</evidence>
<feature type="chain" id="PRO_5018156541" description="Saposin B-type domain-containing protein" evidence="2">
    <location>
        <begin position="18"/>
        <end position="300"/>
    </location>
</feature>
<keyword evidence="2" id="KW-0732">Signal</keyword>
<dbReference type="Gene3D" id="1.10.225.10">
    <property type="entry name" value="Saposin-like"/>
    <property type="match status" value="1"/>
</dbReference>
<feature type="domain" description="Saposin B-type" evidence="3">
    <location>
        <begin position="222"/>
        <end position="300"/>
    </location>
</feature>
<gene>
    <name evidence="4" type="ORF">HPLM_LOCUS15748</name>
</gene>
<keyword evidence="5" id="KW-1185">Reference proteome</keyword>
<evidence type="ECO:0000256" key="2">
    <source>
        <dbReference type="SAM" id="SignalP"/>
    </source>
</evidence>
<evidence type="ECO:0000259" key="3">
    <source>
        <dbReference type="PROSITE" id="PS50015"/>
    </source>
</evidence>
<dbReference type="PROSITE" id="PS50015">
    <property type="entry name" value="SAP_B"/>
    <property type="match status" value="1"/>
</dbReference>
<dbReference type="Proteomes" id="UP000268014">
    <property type="component" value="Unassembled WGS sequence"/>
</dbReference>
<dbReference type="InterPro" id="IPR008139">
    <property type="entry name" value="SaposinB_dom"/>
</dbReference>
<dbReference type="STRING" id="6290.A0A3P8A9K6"/>
<name>A0A3P8A9K6_HAEPC</name>
<evidence type="ECO:0000313" key="5">
    <source>
        <dbReference type="Proteomes" id="UP000268014"/>
    </source>
</evidence>
<reference evidence="4 5" key="1">
    <citation type="submission" date="2018-11" db="EMBL/GenBank/DDBJ databases">
        <authorList>
            <consortium name="Pathogen Informatics"/>
        </authorList>
    </citation>
    <scope>NUCLEOTIDE SEQUENCE [LARGE SCALE GENOMIC DNA]</scope>
    <source>
        <strain evidence="4 5">MHpl1</strain>
    </source>
</reference>
<dbReference type="OrthoDB" id="10377272at2759"/>
<evidence type="ECO:0000256" key="1">
    <source>
        <dbReference type="ARBA" id="ARBA00023157"/>
    </source>
</evidence>